<protein>
    <recommendedName>
        <fullName evidence="3">Competence protein</fullName>
    </recommendedName>
</protein>
<reference evidence="1 2" key="1">
    <citation type="submission" date="2019-03" db="EMBL/GenBank/DDBJ databases">
        <authorList>
            <person name="He R.-H."/>
        </authorList>
    </citation>
    <scope>NUCLEOTIDE SEQUENCE [LARGE SCALE GENOMIC DNA]</scope>
    <source>
        <strain evidence="2">SH 714</strain>
    </source>
</reference>
<dbReference type="RefSeq" id="WP_134340516.1">
    <property type="nucleotide sequence ID" value="NZ_SOPW01000011.1"/>
</dbReference>
<keyword evidence="2" id="KW-1185">Reference proteome</keyword>
<dbReference type="GO" id="GO:0030420">
    <property type="term" value="P:establishment of competence for transformation"/>
    <property type="evidence" value="ECO:0007669"/>
    <property type="project" value="InterPro"/>
</dbReference>
<sequence>MVPVEKTDKYCIKNQTMLISPNYDPIYQSKIYEKDRIILAKQTPINIIDSSCIQLGGATMDGRKRAVEYVTKKKVMIPIPVEPSKGIILMPTRKIKDPGCEWIAYCHVKEYEAAYGNKKETKITFYNEDTYQVDIPYNKMRNQILIASHVFGYFIKDQYIS</sequence>
<dbReference type="Pfam" id="PF06338">
    <property type="entry name" value="ComK"/>
    <property type="match status" value="1"/>
</dbReference>
<gene>
    <name evidence="1" type="ORF">E3U55_11210</name>
</gene>
<accession>A0A4Y8IFL5</accession>
<organism evidence="1 2">
    <name type="scientific">Filobacillus milosensis</name>
    <dbReference type="NCBI Taxonomy" id="94137"/>
    <lineage>
        <taxon>Bacteria</taxon>
        <taxon>Bacillati</taxon>
        <taxon>Bacillota</taxon>
        <taxon>Bacilli</taxon>
        <taxon>Bacillales</taxon>
        <taxon>Bacillaceae</taxon>
        <taxon>Filobacillus</taxon>
    </lineage>
</organism>
<dbReference type="OrthoDB" id="2417337at2"/>
<dbReference type="Proteomes" id="UP000297975">
    <property type="component" value="Unassembled WGS sequence"/>
</dbReference>
<proteinExistence type="predicted"/>
<evidence type="ECO:0000313" key="1">
    <source>
        <dbReference type="EMBL" id="TFB19273.1"/>
    </source>
</evidence>
<dbReference type="InterPro" id="IPR010461">
    <property type="entry name" value="ComK"/>
</dbReference>
<comment type="caution">
    <text evidence="1">The sequence shown here is derived from an EMBL/GenBank/DDBJ whole genome shotgun (WGS) entry which is preliminary data.</text>
</comment>
<dbReference type="AlphaFoldDB" id="A0A4Y8IFL5"/>
<name>A0A4Y8IFL5_9BACI</name>
<evidence type="ECO:0000313" key="2">
    <source>
        <dbReference type="Proteomes" id="UP000297975"/>
    </source>
</evidence>
<evidence type="ECO:0008006" key="3">
    <source>
        <dbReference type="Google" id="ProtNLM"/>
    </source>
</evidence>
<dbReference type="EMBL" id="SOPW01000011">
    <property type="protein sequence ID" value="TFB19273.1"/>
    <property type="molecule type" value="Genomic_DNA"/>
</dbReference>